<dbReference type="InterPro" id="IPR050708">
    <property type="entry name" value="T6SS_VgrG/RHS"/>
</dbReference>
<feature type="compositionally biased region" description="Low complexity" evidence="2">
    <location>
        <begin position="1"/>
        <end position="17"/>
    </location>
</feature>
<dbReference type="NCBIfam" id="TIGR03696">
    <property type="entry name" value="Rhs_assc_core"/>
    <property type="match status" value="1"/>
</dbReference>
<name>A0A136PWZ1_9ACTN</name>
<feature type="compositionally biased region" description="Pro residues" evidence="2">
    <location>
        <begin position="3283"/>
        <end position="3294"/>
    </location>
</feature>
<feature type="non-terminal residue" evidence="5">
    <location>
        <position position="1"/>
    </location>
</feature>
<dbReference type="PANTHER" id="PTHR32305:SF15">
    <property type="entry name" value="PROTEIN RHSA-RELATED"/>
    <property type="match status" value="1"/>
</dbReference>
<feature type="compositionally biased region" description="Pro residues" evidence="2">
    <location>
        <begin position="18"/>
        <end position="84"/>
    </location>
</feature>
<feature type="compositionally biased region" description="Polar residues" evidence="2">
    <location>
        <begin position="1044"/>
        <end position="1056"/>
    </location>
</feature>
<feature type="region of interest" description="Disordered" evidence="2">
    <location>
        <begin position="1"/>
        <end position="406"/>
    </location>
</feature>
<keyword evidence="1" id="KW-0677">Repeat</keyword>
<sequence length="3483" mass="373612">PVGDPAPGVVDPSGSPTPVDPTNPTVPTPVTPAPIDPTSPAPVNPTPVNPSPTSPAPVNPAPIDPTGPAPVVPVNPAPVVPVNPAPVGDPQQTEGSSPVPAPVTSDNRPLQHVPTPTPTPAPITGDDGTVARPNPHPGTVSPAPQAPPTQDPTAPPVAPAAPVPTPVTGPQGSPPTGPTAPPDGQQPGTTPAGSAPPATTPGTGPTDIGPADAVTAPPATVPGALAPVPGATPPATTGTTGGTTPQPAAPADRPVVPGPTVGSVPSTHTPAPPASGPTPTRDTPRGPSTTGRPAPTRPGPTDAPPPRPVTTVTDSPVTDSTRDNTDDESPEVRDQTTATDAPPERTTDPTADPTGRPPDPSSPVAVATPDPTDRRAVPPPGERNGPRPSRFSPAVSPSGRARSLRTVPPAVVVKSTAETPCVGDPIDVTTGRMIYTETDAALPGLSLSRTHRSDYRWGRSFGPSWASTLDQCVVADDRHAWFLDADGSILTYPLPAEGEEALPLLGRPVPLRRLVGGGWSLARPDALLLFTPAGDDGAALLSDVATAGVRWHVVRDDAGTPVRLSSSAGDRVELRTGDGLVSGALFVPADGAEDAVELPAFGYDDRRRLVEVRNSSGDPVRLDYDTDGRIVRWEDRNGEWYTYTYDEAGRCVGTDGRGGYLRYRFAYADGLTVVTDSLGGVRRFELNDRLQVVAETDALGATTRHEWDDTYRLLSRTDPLGRTTRYEYGADRRPTVIVRPDGSRSTTTYDGLGRATSWTDFDGSTVSREFDTDGRVLAEINASGEVVRFDRPVGDSAATAVQVGSAVVVRDAARQVISTTTGNGDTHYGYDALGRVVVIENENGSTEIGWTPEGDVASRVGPDGSRQLWHYDGEGNLVESIDAAGRAVRFEYGPFDLPIARVDEAGNRTEYTYDTELRLTAVTNPAGQVWRYAYDAAGRLVEETDFDGRTQRYARDAAGQLVAHTDPTGETTHYGYDLLGRVTERRVGDAVTRLEYDAQGRITAVTSPDAVVRFERDEQGRVVAETINDRTVRTSYHPGLGTVQARTTPSGRSSRWSYDADGRPESLRTGGHLVRFEHDDLGREISRTVDDAVALRQTFDAAGRLAVQHIAGITERDFRYDAADRVTAIVETLDGERTFAADEAGRIRTVVADGSERERYDYDAAGNLTGTGGGRWEFDGTMLVRSDDATFEYDGKGRLAARVDAAGTWRFGWDAEDRIVQVVTPGGDRWRYRYDGFGRRIAKQRLAADDSVVEEVRFAWSGDLLVEQSHRDATGGTATTHWEYRPGGSAPVTQTDGDELRTVVTDLIGTPTHLVTANGELHWWSRSDLWGRGHGPAATPLRFPGQYFDGETGLHYNRFRFYDPGTARYLSPDPLGLTGGPNPTAYVADPLTLADPLGLASCKVAQPALNPLGDGGPVGTVTADGEPSQLPPQATAPPPEALYGTPPLMQVVTTDPDGNQIVRYQPRPAPMPATATTTDGTVRHADTWYAESGSTPNLSPDATVDSVRDGLQSLPEPGPQPDRDGNRDPSPTTRRRGRVLSQPTVTQFGPIRPVFTPGGLRMLHETDTTHQAHADSLPVGPDYKLAVEGVDGEIVAGGHAYDPDVVGGLIENDPGWNNRPITVVACDAGPLFAVDLAKRLPNVPVTAAQTTVFTTGRGHAFSDDVWVTYTADSDGRVSEVVHDQTHMPGGPVPSAADIATAETHWRLATETEIAVQIAGQNGINIDLGQPLARAPGLVFKVDSQQRTIGNRTGMVMIIEVVSGPSRVEDWEDAADPDDVREARDIALNAILSVPAGRAFTLRTVLGRVPGIQFRSPGGLSTGDNVAVQGGQFAAPYTQWTVGMHNHSLPAFLGYAAANYSPAGNQTPRRLTESALALGREVAADFRQYTRGRALPWHQSRLNGYVAISFPVVAAQLVAAVEAMNNRVRMLNKHFVLLAPRKEIRDMRAALPKDVRNYLRDRADHVKELMHDRLSSFDPGQRHAQGAGLIDFETDTADYYSDEDIKNGADNIVYGSRYPDGSSVPFFSLEQELGINPTTDNVDPPGMVGGEFRYLVTMNANLSGIDRQSDDLAAMVRRNATPPPLTSNQAHQILGAVREETNRVKGDLDTIEESLRRDRSPHRVRSALTDLLTRARKAAASAKTNESYAHEVREAAQATFPHDDPARRNARRYHHSAQEQNERAERLVSRIQGHLADMPDPTSSRPPRDDDDSGGGYRRPTGIQMPTYGPVSYNTYPTAPPPPPAPYGGNYAPYGGFAPYGGGPYTYLALVDSTATDPNQPTPRVLDPGLGVDGRQRILDDLTMLATERSAAVRDFLGRHESHPDHATAAAVWDSFVSAVDYTDQAGVQPVVNLYEQAHGLLAGLDSTSPLPSVETTLDDADFLPRRQPGTPSTTDDPAAVPNDLLRTVPLTDGSDLQVLAANVHSTTPNTATDLADFGNRNLGWVSRIGAGGPGRTSIESAVIIDEYQRSGRVLDTPPTTVPATLDEVRRSYPGATVTDVGSVQGLMDALGATPKGTRSQGVVAFRPGPVGTPTHVVNVTRYPSGPVVFIDGQVGGLGTVPAVGPEGSVVLFDTTNLAEITDLADTSTETALAPFTDVPPAMVAKTTVQTPTAGDPIDVTTGRMILTETDAVLPGLTLERTHRSDYRWGRSFGRSWASTLDQRVVVDGEQVRYLATDGSMLTYPLPAEGGEALPEVGRALPLRRLVGGGWLLTDPASGRVLIFAAGKGRESLLTDVIEGDLRWSVERDDAGTPTELRSTAGARIGLSSSGGLLTVLWLPNRSGTMQAAYRFGYDREHNLVDVVNSSGEATRFGYADGRIVRWDDRNGEWYTYTYDEAGRCVGTDGKGGHLRYGFAYADGLTTVTDSLGAVRRYELNDRFQVVAETDPLGATTRSEWDGANRLRSRTDPLGRTTTYDYDEDGRPTTVTRADGSQSTIAYDDLGRAMSWTDFDGSTRQRAFDTDGRVLAETDADGEVVRFDRAVENGPGTLTQAGPTAIVRDATRLVTSLTQGGRQTRYEYDNLGRIALVEDDHGVTEIGWTVEGELAWRENPDGSVEEFGYDGEGNLVESVDADGRRTRFEYGAFDLVTARIDDDGNRTEYTYDTELRLTTITDPQGRTWRYTYDPNGRVIEETDFDGRTQRYGYDAAGQLVEHTDAAGEVTHLSYDVLGRMVERRTGKAVTRWTYDAAGRVVAADDADSTIQLERDAAGRVVSETVNGHTVAVSYSEQFGVVTARTRPSGAVTQWSYDESGRPTVLVAGGRQLSFAYDGGREVSRSWDAGPTITPPTAPAPTPGEPSGEVTYTLDDLGRPVIRSGPTGDWHFTWDHRNRLATVTTPENDRWHYRYDAFDRRIVKQRQGAKGAVLAETRFVWSGDLLVEQHHRDGDGPLTTTAWEYHPTVAHPVVQVQDGTVRAVVTDGAGTPTGLVGPDSRRPVDPDGTPLRLGGRYLDAETGLQYDGSRYYDPAAARFLPQPRTAPAPVAVS</sequence>
<evidence type="ECO:0000256" key="1">
    <source>
        <dbReference type="ARBA" id="ARBA00022737"/>
    </source>
</evidence>
<comment type="caution">
    <text evidence="5">The sequence shown here is derived from an EMBL/GenBank/DDBJ whole genome shotgun (WGS) entry which is preliminary data.</text>
</comment>
<dbReference type="Gene3D" id="2.180.10.10">
    <property type="entry name" value="RHS repeat-associated core"/>
    <property type="match status" value="3"/>
</dbReference>
<organism evidence="5 6">
    <name type="scientific">Micromonospora rosaria</name>
    <dbReference type="NCBI Taxonomy" id="47874"/>
    <lineage>
        <taxon>Bacteria</taxon>
        <taxon>Bacillati</taxon>
        <taxon>Actinomycetota</taxon>
        <taxon>Actinomycetes</taxon>
        <taxon>Micromonosporales</taxon>
        <taxon>Micromonosporaceae</taxon>
        <taxon>Micromonospora</taxon>
    </lineage>
</organism>
<dbReference type="Pfam" id="PF20148">
    <property type="entry name" value="DUF6531"/>
    <property type="match status" value="2"/>
</dbReference>
<dbReference type="InterPro" id="IPR045351">
    <property type="entry name" value="DUF6531"/>
</dbReference>
<feature type="compositionally biased region" description="Low complexity" evidence="2">
    <location>
        <begin position="182"/>
        <end position="269"/>
    </location>
</feature>
<dbReference type="Pfam" id="PF05593">
    <property type="entry name" value="RHS_repeat"/>
    <property type="match status" value="10"/>
</dbReference>
<feature type="region of interest" description="Disordered" evidence="2">
    <location>
        <begin position="1490"/>
        <end position="1543"/>
    </location>
</feature>
<dbReference type="SUPFAM" id="SSF69304">
    <property type="entry name" value="Tricorn protease N-terminal domain"/>
    <property type="match status" value="1"/>
</dbReference>
<feature type="compositionally biased region" description="Basic and acidic residues" evidence="2">
    <location>
        <begin position="2175"/>
        <end position="2187"/>
    </location>
</feature>
<accession>A0A136PWZ1</accession>
<dbReference type="PRINTS" id="PR00394">
    <property type="entry name" value="RHSPROTEIN"/>
</dbReference>
<gene>
    <name evidence="5" type="ORF">AWW66_04975</name>
</gene>
<feature type="region of interest" description="Disordered" evidence="2">
    <location>
        <begin position="3276"/>
        <end position="3298"/>
    </location>
</feature>
<feature type="region of interest" description="Disordered" evidence="2">
    <location>
        <begin position="2901"/>
        <end position="2929"/>
    </location>
</feature>
<feature type="compositionally biased region" description="Low complexity" evidence="2">
    <location>
        <begin position="309"/>
        <end position="319"/>
    </location>
</feature>
<evidence type="ECO:0000256" key="2">
    <source>
        <dbReference type="SAM" id="MobiDB-lite"/>
    </source>
</evidence>
<dbReference type="NCBIfam" id="TIGR01643">
    <property type="entry name" value="YD_repeat_2x"/>
    <property type="match status" value="18"/>
</dbReference>
<feature type="compositionally biased region" description="Low complexity" evidence="2">
    <location>
        <begin position="277"/>
        <end position="294"/>
    </location>
</feature>
<dbReference type="Pfam" id="PF25023">
    <property type="entry name" value="TEN_YD-shell"/>
    <property type="match status" value="1"/>
</dbReference>
<dbReference type="InterPro" id="IPR056823">
    <property type="entry name" value="TEN-like_YD-shell"/>
</dbReference>
<feature type="domain" description="DUF6531" evidence="3">
    <location>
        <begin position="2614"/>
        <end position="2683"/>
    </location>
</feature>
<evidence type="ECO:0000259" key="4">
    <source>
        <dbReference type="Pfam" id="PF25023"/>
    </source>
</evidence>
<feature type="domain" description="Teneurin-like YD-shell" evidence="4">
    <location>
        <begin position="1113"/>
        <end position="1373"/>
    </location>
</feature>
<feature type="compositionally biased region" description="Basic and acidic residues" evidence="2">
    <location>
        <begin position="320"/>
        <end position="334"/>
    </location>
</feature>
<feature type="region of interest" description="Disordered" evidence="2">
    <location>
        <begin position="1040"/>
        <end position="1063"/>
    </location>
</feature>
<feature type="compositionally biased region" description="Pro residues" evidence="2">
    <location>
        <begin position="144"/>
        <end position="181"/>
    </location>
</feature>
<feature type="domain" description="DUF6531" evidence="3">
    <location>
        <begin position="423"/>
        <end position="492"/>
    </location>
</feature>
<feature type="region of interest" description="Disordered" evidence="2">
    <location>
        <begin position="2154"/>
        <end position="2236"/>
    </location>
</feature>
<feature type="region of interest" description="Disordered" evidence="2">
    <location>
        <begin position="1415"/>
        <end position="1437"/>
    </location>
</feature>
<dbReference type="Gene3D" id="3.90.930.1">
    <property type="match status" value="1"/>
</dbReference>
<feature type="compositionally biased region" description="Pro residues" evidence="2">
    <location>
        <begin position="295"/>
        <end position="308"/>
    </location>
</feature>
<reference evidence="5 6" key="1">
    <citation type="submission" date="2016-01" db="EMBL/GenBank/DDBJ databases">
        <title>Whole genome sequence and analysis of Micromonospora rosaria DSM 803, which can produce antibacterial substance rosamicin.</title>
        <authorList>
            <person name="Yang H."/>
            <person name="He X."/>
            <person name="Zhu D."/>
        </authorList>
    </citation>
    <scope>NUCLEOTIDE SEQUENCE [LARGE SCALE GENOMIC DNA]</scope>
    <source>
        <strain evidence="5 6">DSM 803</strain>
    </source>
</reference>
<dbReference type="PANTHER" id="PTHR32305">
    <property type="match status" value="1"/>
</dbReference>
<feature type="region of interest" description="Disordered" evidence="2">
    <location>
        <begin position="3419"/>
        <end position="3440"/>
    </location>
</feature>
<feature type="region of interest" description="Disordered" evidence="2">
    <location>
        <begin position="2368"/>
        <end position="2401"/>
    </location>
</feature>
<protein>
    <recommendedName>
        <fullName evidence="7">Type IV secretion protein Rhs</fullName>
    </recommendedName>
</protein>
<dbReference type="EMBL" id="LRQV01000010">
    <property type="protein sequence ID" value="KXK63000.1"/>
    <property type="molecule type" value="Genomic_DNA"/>
</dbReference>
<dbReference type="InterPro" id="IPR022385">
    <property type="entry name" value="Rhs_assc_core"/>
</dbReference>
<evidence type="ECO:0000313" key="5">
    <source>
        <dbReference type="EMBL" id="KXK63000.1"/>
    </source>
</evidence>
<keyword evidence="6" id="KW-1185">Reference proteome</keyword>
<evidence type="ECO:0000259" key="3">
    <source>
        <dbReference type="Pfam" id="PF20148"/>
    </source>
</evidence>
<dbReference type="Proteomes" id="UP000070620">
    <property type="component" value="Unassembled WGS sequence"/>
</dbReference>
<dbReference type="InterPro" id="IPR006530">
    <property type="entry name" value="YD"/>
</dbReference>
<dbReference type="InterPro" id="IPR031325">
    <property type="entry name" value="RHS_repeat"/>
</dbReference>
<proteinExistence type="predicted"/>
<evidence type="ECO:0000313" key="6">
    <source>
        <dbReference type="Proteomes" id="UP000070620"/>
    </source>
</evidence>
<evidence type="ECO:0008006" key="7">
    <source>
        <dbReference type="Google" id="ProtNLM"/>
    </source>
</evidence>